<dbReference type="AlphaFoldDB" id="A0A8H5CGD8"/>
<evidence type="ECO:0000256" key="1">
    <source>
        <dbReference type="SAM" id="MobiDB-lite"/>
    </source>
</evidence>
<organism evidence="2 3">
    <name type="scientific">Ephemerocybe angulata</name>
    <dbReference type="NCBI Taxonomy" id="980116"/>
    <lineage>
        <taxon>Eukaryota</taxon>
        <taxon>Fungi</taxon>
        <taxon>Dikarya</taxon>
        <taxon>Basidiomycota</taxon>
        <taxon>Agaricomycotina</taxon>
        <taxon>Agaricomycetes</taxon>
        <taxon>Agaricomycetidae</taxon>
        <taxon>Agaricales</taxon>
        <taxon>Agaricineae</taxon>
        <taxon>Psathyrellaceae</taxon>
        <taxon>Ephemerocybe</taxon>
    </lineage>
</organism>
<comment type="caution">
    <text evidence="2">The sequence shown here is derived from an EMBL/GenBank/DDBJ whole genome shotgun (WGS) entry which is preliminary data.</text>
</comment>
<accession>A0A8H5CGD8</accession>
<evidence type="ECO:0000313" key="2">
    <source>
        <dbReference type="EMBL" id="KAF5341265.1"/>
    </source>
</evidence>
<feature type="region of interest" description="Disordered" evidence="1">
    <location>
        <begin position="216"/>
        <end position="238"/>
    </location>
</feature>
<name>A0A8H5CGD8_9AGAR</name>
<dbReference type="EMBL" id="JAACJK010000002">
    <property type="protein sequence ID" value="KAF5341265.1"/>
    <property type="molecule type" value="Genomic_DNA"/>
</dbReference>
<reference evidence="2 3" key="1">
    <citation type="journal article" date="2020" name="ISME J.">
        <title>Uncovering the hidden diversity of litter-decomposition mechanisms in mushroom-forming fungi.</title>
        <authorList>
            <person name="Floudas D."/>
            <person name="Bentzer J."/>
            <person name="Ahren D."/>
            <person name="Johansson T."/>
            <person name="Persson P."/>
            <person name="Tunlid A."/>
        </authorList>
    </citation>
    <scope>NUCLEOTIDE SEQUENCE [LARGE SCALE GENOMIC DNA]</scope>
    <source>
        <strain evidence="2 3">CBS 175.51</strain>
    </source>
</reference>
<sequence length="238" mass="26098">MAKWLGGGKESGLGVDLIVAGVQFATRDRTPSRHDPCPCNIPDLRELMLCLRVRWHEGARRSSQVISFFPTPACPLSRRRLTLASTLLGGRNSVASSSFDTVLALRTRALHPGLPEVVSKPHFPSGRRPPHAVKLGGRISVAESQNGTRNCHFHFQAHIGHRLPRTALSPRTRKTTVIAKRLRAIVDVATSSLGARRNHFCCDFVSRTTTPANASWTPLAQDHNKGHTCTWGRPTSAN</sequence>
<dbReference type="Proteomes" id="UP000541558">
    <property type="component" value="Unassembled WGS sequence"/>
</dbReference>
<protein>
    <submittedName>
        <fullName evidence="2">Uncharacterized protein</fullName>
    </submittedName>
</protein>
<proteinExistence type="predicted"/>
<evidence type="ECO:0000313" key="3">
    <source>
        <dbReference type="Proteomes" id="UP000541558"/>
    </source>
</evidence>
<dbReference type="OrthoDB" id="10486841at2759"/>
<keyword evidence="3" id="KW-1185">Reference proteome</keyword>
<gene>
    <name evidence="2" type="ORF">D9611_005983</name>
</gene>